<dbReference type="Proteomes" id="UP001189429">
    <property type="component" value="Unassembled WGS sequence"/>
</dbReference>
<evidence type="ECO:0000256" key="1">
    <source>
        <dbReference type="SAM" id="Coils"/>
    </source>
</evidence>
<name>A0ABN9RDQ2_9DINO</name>
<proteinExistence type="predicted"/>
<feature type="non-terminal residue" evidence="3">
    <location>
        <position position="413"/>
    </location>
</feature>
<feature type="region of interest" description="Disordered" evidence="2">
    <location>
        <begin position="227"/>
        <end position="258"/>
    </location>
</feature>
<evidence type="ECO:0000313" key="3">
    <source>
        <dbReference type="EMBL" id="CAK0816455.1"/>
    </source>
</evidence>
<feature type="compositionally biased region" description="Polar residues" evidence="2">
    <location>
        <begin position="245"/>
        <end position="258"/>
    </location>
</feature>
<evidence type="ECO:0000313" key="4">
    <source>
        <dbReference type="Proteomes" id="UP001189429"/>
    </source>
</evidence>
<comment type="caution">
    <text evidence="3">The sequence shown here is derived from an EMBL/GenBank/DDBJ whole genome shotgun (WGS) entry which is preliminary data.</text>
</comment>
<keyword evidence="4" id="KW-1185">Reference proteome</keyword>
<feature type="compositionally biased region" description="Acidic residues" evidence="2">
    <location>
        <begin position="299"/>
        <end position="308"/>
    </location>
</feature>
<protein>
    <recommendedName>
        <fullName evidence="5">Autophagy-related protein 9</fullName>
    </recommendedName>
</protein>
<feature type="compositionally biased region" description="Basic residues" evidence="2">
    <location>
        <begin position="231"/>
        <end position="244"/>
    </location>
</feature>
<keyword evidence="1" id="KW-0175">Coiled coil</keyword>
<organism evidence="3 4">
    <name type="scientific">Prorocentrum cordatum</name>
    <dbReference type="NCBI Taxonomy" id="2364126"/>
    <lineage>
        <taxon>Eukaryota</taxon>
        <taxon>Sar</taxon>
        <taxon>Alveolata</taxon>
        <taxon>Dinophyceae</taxon>
        <taxon>Prorocentrales</taxon>
        <taxon>Prorocentraceae</taxon>
        <taxon>Prorocentrum</taxon>
    </lineage>
</organism>
<feature type="coiled-coil region" evidence="1">
    <location>
        <begin position="131"/>
        <end position="176"/>
    </location>
</feature>
<dbReference type="EMBL" id="CAUYUJ010006194">
    <property type="protein sequence ID" value="CAK0816455.1"/>
    <property type="molecule type" value="Genomic_DNA"/>
</dbReference>
<gene>
    <name evidence="3" type="ORF">PCOR1329_LOCUS19408</name>
</gene>
<feature type="region of interest" description="Disordered" evidence="2">
    <location>
        <begin position="87"/>
        <end position="115"/>
    </location>
</feature>
<accession>A0ABN9RDQ2</accession>
<feature type="region of interest" description="Disordered" evidence="2">
    <location>
        <begin position="298"/>
        <end position="322"/>
    </location>
</feature>
<sequence length="413" mass="46475">MDDSAPPHAAVRAWSSTAGSQIQEVLFELNNKVAEEAAEQQAITERMIDDRFAAMRQEMWERLDEVINQMDVQRRDFEEQLAALTQATEGQVADAPEDKVQGSAQGGNSPAGGLDVEAESEYRSEAFRLLLEHVDRQLKNEKADLRKTTATAARALQQDRNRREAMEKRLEQMLGSCMVESAAMRAEMDALRQDVAGQTPPAEPAPQPAPVLDGALAELRARLEEVERSHHGGHHHHHHHHRRSTSNVSDSNISGTTPYQMETLDKSVEQLKQSPRLSGPQMDMDDNDRRIPEVASETFEAEGGDWDENHEQSQWTGTGLDENGQLKERTSMRREYVSAVMLDCGDMYELNESVWDVMMFAGHPAIGSLNTSVLWGIYFLNLALQCMFIFLVQHLLMEEVISPQNLDGLLKFR</sequence>
<evidence type="ECO:0000256" key="2">
    <source>
        <dbReference type="SAM" id="MobiDB-lite"/>
    </source>
</evidence>
<reference evidence="3" key="1">
    <citation type="submission" date="2023-10" db="EMBL/GenBank/DDBJ databases">
        <authorList>
            <person name="Chen Y."/>
            <person name="Shah S."/>
            <person name="Dougan E. K."/>
            <person name="Thang M."/>
            <person name="Chan C."/>
        </authorList>
    </citation>
    <scope>NUCLEOTIDE SEQUENCE [LARGE SCALE GENOMIC DNA]</scope>
</reference>
<evidence type="ECO:0008006" key="5">
    <source>
        <dbReference type="Google" id="ProtNLM"/>
    </source>
</evidence>